<feature type="region of interest" description="Disordered" evidence="3">
    <location>
        <begin position="1"/>
        <end position="253"/>
    </location>
</feature>
<organism evidence="5 6">
    <name type="scientific">Bemisia tabaci</name>
    <name type="common">Sweetpotato whitefly</name>
    <name type="synonym">Aleurodes tabaci</name>
    <dbReference type="NCBI Taxonomy" id="7038"/>
    <lineage>
        <taxon>Eukaryota</taxon>
        <taxon>Metazoa</taxon>
        <taxon>Ecdysozoa</taxon>
        <taxon>Arthropoda</taxon>
        <taxon>Hexapoda</taxon>
        <taxon>Insecta</taxon>
        <taxon>Pterygota</taxon>
        <taxon>Neoptera</taxon>
        <taxon>Paraneoptera</taxon>
        <taxon>Hemiptera</taxon>
        <taxon>Sternorrhyncha</taxon>
        <taxon>Aleyrodoidea</taxon>
        <taxon>Aleyrodidae</taxon>
        <taxon>Aleyrodinae</taxon>
        <taxon>Bemisia</taxon>
    </lineage>
</organism>
<dbReference type="GO" id="GO:0016514">
    <property type="term" value="C:SWI/SNF complex"/>
    <property type="evidence" value="ECO:0007669"/>
    <property type="project" value="InterPro"/>
</dbReference>
<dbReference type="GO" id="GO:0071565">
    <property type="term" value="C:nBAF complex"/>
    <property type="evidence" value="ECO:0007669"/>
    <property type="project" value="TreeGrafter"/>
</dbReference>
<dbReference type="GO" id="GO:0045893">
    <property type="term" value="P:positive regulation of DNA-templated transcription"/>
    <property type="evidence" value="ECO:0007669"/>
    <property type="project" value="TreeGrafter"/>
</dbReference>
<dbReference type="InterPro" id="IPR016024">
    <property type="entry name" value="ARM-type_fold"/>
</dbReference>
<evidence type="ECO:0000313" key="6">
    <source>
        <dbReference type="Proteomes" id="UP001152759"/>
    </source>
</evidence>
<dbReference type="PANTHER" id="PTHR12656">
    <property type="entry name" value="BRG-1 ASSOCIATED FACTOR 250 BAF250"/>
    <property type="match status" value="1"/>
</dbReference>
<keyword evidence="2" id="KW-0539">Nucleus</keyword>
<dbReference type="GO" id="GO:0006357">
    <property type="term" value="P:regulation of transcription by RNA polymerase II"/>
    <property type="evidence" value="ECO:0007669"/>
    <property type="project" value="TreeGrafter"/>
</dbReference>
<evidence type="ECO:0000259" key="4">
    <source>
        <dbReference type="Pfam" id="PF12031"/>
    </source>
</evidence>
<proteinExistence type="predicted"/>
<dbReference type="InterPro" id="IPR033388">
    <property type="entry name" value="BAF250_C"/>
</dbReference>
<sequence length="916" mass="101438">MPPQQQPPQPNQTPNQDPYRGGSYIPSNQQQNYSPRSGFGGPSPGPQPTTLSNASSATQQPTSTTPTSSGPYPSSAPPGQDYYRPDQNYSGNQQSPGAGAPYPGAPNSKVMPPPAPQPRRHPDFATKDQSYPPYNPQRPMYPGWTGSNSNSNNQFRGTYPGGGAPPSTWGPRPGAQSQAQWDQHRFPASNQASYGPMSQQGGQWIGTPGSGRGSPLRQERPGIRPDSKPFAQMPPPPSQAVKPGQTGPQPALKRELVFPPDSVEAVTPVAYKRRRLTKGDVAPVDAWRIMMGLRSGLLAETTWALDVLNILLYDDVGVQYFGLAHLPGLLDILLEHFRYALSEMLENNVSNNRQWYERAKFKSVEPDLGRVWPHPDPVDRVTILNGSADYTTKSRKGSVVTTVNADDEIFVLDGRRNWDLEESEEDLDLESKYIIPCFRGEFDLVPFVRILQDVKKDKREREKRERIKSDTEISIKEEVSVSIKQEISEHSEPSNNSDSSKTDEITRTSNKILSCSSKKDVILEETSNCNTKDSSISTKSEEDEDKERINDPSGVLKRRRMSDYEDESYARDESSLYLVTESQDAIARRCISLSTILRNLTFVPGNETEFSKNTLFLSIIGKLLLVHHEHPLRTYKARNYDREEDSDCADCCSSLHGPPKLRPPDKHKRGRFGLAKWKVSHVLRENVLVSAANIAGQVDLGSQPEDISRPILDGLLHWAVCPAAMGQDGFPTAPDLSPQRLALEALCKLCVTDSNVDLVVATPPYSRLERLASVLTKLLCHSEEQVMREFAVNLLHYLSAADSGMARTIALQSPCVSLLVAFIEQAEQSALGVATQHGISALRDNPDSMGTSLDMLRRAARTLLHLSRHPANRPLFLQQEQRLLALVMSQILDQQVAALVARVLYQCSRPTSPPCS</sequence>
<dbReference type="Proteomes" id="UP001152759">
    <property type="component" value="Chromosome 2"/>
</dbReference>
<evidence type="ECO:0000256" key="2">
    <source>
        <dbReference type="ARBA" id="ARBA00023242"/>
    </source>
</evidence>
<feature type="compositionally biased region" description="Basic and acidic residues" evidence="3">
    <location>
        <begin position="217"/>
        <end position="227"/>
    </location>
</feature>
<dbReference type="SUPFAM" id="SSF48371">
    <property type="entry name" value="ARM repeat"/>
    <property type="match status" value="1"/>
</dbReference>
<keyword evidence="6" id="KW-1185">Reference proteome</keyword>
<feature type="region of interest" description="Disordered" evidence="3">
    <location>
        <begin position="484"/>
        <end position="507"/>
    </location>
</feature>
<feature type="compositionally biased region" description="Pro residues" evidence="3">
    <location>
        <begin position="1"/>
        <end position="11"/>
    </location>
</feature>
<feature type="region of interest" description="Disordered" evidence="3">
    <location>
        <begin position="530"/>
        <end position="564"/>
    </location>
</feature>
<dbReference type="InterPro" id="IPR011989">
    <property type="entry name" value="ARM-like"/>
</dbReference>
<dbReference type="GO" id="GO:0031491">
    <property type="term" value="F:nucleosome binding"/>
    <property type="evidence" value="ECO:0007669"/>
    <property type="project" value="TreeGrafter"/>
</dbReference>
<name>A0A9P0F1G9_BEMTA</name>
<feature type="compositionally biased region" description="Low complexity" evidence="3">
    <location>
        <begin position="54"/>
        <end position="80"/>
    </location>
</feature>
<feature type="compositionally biased region" description="Low complexity" evidence="3">
    <location>
        <begin position="96"/>
        <end position="106"/>
    </location>
</feature>
<accession>A0A9P0F1G9</accession>
<feature type="domain" description="SWI/SNF-like complex subunit BAF250 C-terminal" evidence="4">
    <location>
        <begin position="586"/>
        <end position="856"/>
    </location>
</feature>
<dbReference type="EMBL" id="OU963863">
    <property type="protein sequence ID" value="CAH0385707.1"/>
    <property type="molecule type" value="Genomic_DNA"/>
</dbReference>
<comment type="subcellular location">
    <subcellularLocation>
        <location evidence="1">Nucleus</location>
    </subcellularLocation>
</comment>
<dbReference type="Pfam" id="PF12031">
    <property type="entry name" value="BAF250_C"/>
    <property type="match status" value="1"/>
</dbReference>
<feature type="compositionally biased region" description="Polar residues" evidence="3">
    <location>
        <begin position="145"/>
        <end position="156"/>
    </location>
</feature>
<reference evidence="5" key="1">
    <citation type="submission" date="2021-12" db="EMBL/GenBank/DDBJ databases">
        <authorList>
            <person name="King R."/>
        </authorList>
    </citation>
    <scope>NUCLEOTIDE SEQUENCE</scope>
</reference>
<dbReference type="GO" id="GO:0006338">
    <property type="term" value="P:chromatin remodeling"/>
    <property type="evidence" value="ECO:0007669"/>
    <property type="project" value="InterPro"/>
</dbReference>
<evidence type="ECO:0000256" key="1">
    <source>
        <dbReference type="ARBA" id="ARBA00004123"/>
    </source>
</evidence>
<gene>
    <name evidence="5" type="ORF">BEMITA_LOCUS4906</name>
</gene>
<dbReference type="InterPro" id="IPR021906">
    <property type="entry name" value="BAF250/Osa"/>
</dbReference>
<dbReference type="GO" id="GO:0005654">
    <property type="term" value="C:nucleoplasm"/>
    <property type="evidence" value="ECO:0007669"/>
    <property type="project" value="TreeGrafter"/>
</dbReference>
<protein>
    <recommendedName>
        <fullName evidence="4">SWI/SNF-like complex subunit BAF250 C-terminal domain-containing protein</fullName>
    </recommendedName>
</protein>
<dbReference type="Gene3D" id="1.25.10.10">
    <property type="entry name" value="Leucine-rich Repeat Variant"/>
    <property type="match status" value="1"/>
</dbReference>
<evidence type="ECO:0000256" key="3">
    <source>
        <dbReference type="SAM" id="MobiDB-lite"/>
    </source>
</evidence>
<dbReference type="AlphaFoldDB" id="A0A9P0F1G9"/>
<feature type="compositionally biased region" description="Polar residues" evidence="3">
    <location>
        <begin position="188"/>
        <end position="202"/>
    </location>
</feature>
<evidence type="ECO:0000313" key="5">
    <source>
        <dbReference type="EMBL" id="CAH0385707.1"/>
    </source>
</evidence>
<dbReference type="GO" id="GO:0035060">
    <property type="term" value="C:brahma complex"/>
    <property type="evidence" value="ECO:0007669"/>
    <property type="project" value="InterPro"/>
</dbReference>
<dbReference type="PANTHER" id="PTHR12656:SF5">
    <property type="entry name" value="TRITHORAX GROUP PROTEIN OSA"/>
    <property type="match status" value="1"/>
</dbReference>